<dbReference type="AlphaFoldDB" id="A0A0K0EY82"/>
<evidence type="ECO:0000313" key="2">
    <source>
        <dbReference type="Proteomes" id="UP000035680"/>
    </source>
</evidence>
<dbReference type="WBParaSite" id="SVE_0149000.1">
    <property type="protein sequence ID" value="SVE_0149000.1"/>
    <property type="gene ID" value="SVE_0149000"/>
</dbReference>
<evidence type="ECO:0000313" key="3">
    <source>
        <dbReference type="WBParaSite" id="SVE_0149000.1"/>
    </source>
</evidence>
<feature type="transmembrane region" description="Helical" evidence="1">
    <location>
        <begin position="20"/>
        <end position="37"/>
    </location>
</feature>
<name>A0A0K0EY82_STRVS</name>
<evidence type="ECO:0000256" key="1">
    <source>
        <dbReference type="SAM" id="Phobius"/>
    </source>
</evidence>
<dbReference type="Proteomes" id="UP000035680">
    <property type="component" value="Unassembled WGS sequence"/>
</dbReference>
<reference evidence="3" key="2">
    <citation type="submission" date="2015-08" db="UniProtKB">
        <authorList>
            <consortium name="WormBaseParasite"/>
        </authorList>
    </citation>
    <scope>IDENTIFICATION</scope>
</reference>
<accession>A0A0K0EY82</accession>
<sequence>MNPFLKGSYFPSTTHLQEVSTVVVTTCVVILTVLIWNKFEADDSKNKSTICSRCCRRFNRHDKKRQKLLSITRTYSVTKPGSYIN</sequence>
<keyword evidence="1" id="KW-0812">Transmembrane</keyword>
<reference evidence="2" key="1">
    <citation type="submission" date="2014-07" db="EMBL/GenBank/DDBJ databases">
        <authorList>
            <person name="Martin A.A"/>
            <person name="De Silva N."/>
        </authorList>
    </citation>
    <scope>NUCLEOTIDE SEQUENCE</scope>
</reference>
<protein>
    <submittedName>
        <fullName evidence="3">LITAF domain-containing protein</fullName>
    </submittedName>
</protein>
<keyword evidence="2" id="KW-1185">Reference proteome</keyword>
<keyword evidence="1" id="KW-0472">Membrane</keyword>
<proteinExistence type="predicted"/>
<keyword evidence="1" id="KW-1133">Transmembrane helix</keyword>
<organism evidence="2 3">
    <name type="scientific">Strongyloides venezuelensis</name>
    <name type="common">Threadworm</name>
    <dbReference type="NCBI Taxonomy" id="75913"/>
    <lineage>
        <taxon>Eukaryota</taxon>
        <taxon>Metazoa</taxon>
        <taxon>Ecdysozoa</taxon>
        <taxon>Nematoda</taxon>
        <taxon>Chromadorea</taxon>
        <taxon>Rhabditida</taxon>
        <taxon>Tylenchina</taxon>
        <taxon>Panagrolaimomorpha</taxon>
        <taxon>Strongyloidoidea</taxon>
        <taxon>Strongyloididae</taxon>
        <taxon>Strongyloides</taxon>
    </lineage>
</organism>